<keyword evidence="3" id="KW-1185">Reference proteome</keyword>
<feature type="region of interest" description="Disordered" evidence="1">
    <location>
        <begin position="50"/>
        <end position="74"/>
    </location>
</feature>
<organism evidence="2 3">
    <name type="scientific">Ficedula albicollis</name>
    <name type="common">Collared flycatcher</name>
    <name type="synonym">Muscicapa albicollis</name>
    <dbReference type="NCBI Taxonomy" id="59894"/>
    <lineage>
        <taxon>Eukaryota</taxon>
        <taxon>Metazoa</taxon>
        <taxon>Chordata</taxon>
        <taxon>Craniata</taxon>
        <taxon>Vertebrata</taxon>
        <taxon>Euteleostomi</taxon>
        <taxon>Archelosauria</taxon>
        <taxon>Archosauria</taxon>
        <taxon>Dinosauria</taxon>
        <taxon>Saurischia</taxon>
        <taxon>Theropoda</taxon>
        <taxon>Coelurosauria</taxon>
        <taxon>Aves</taxon>
        <taxon>Neognathae</taxon>
        <taxon>Neoaves</taxon>
        <taxon>Telluraves</taxon>
        <taxon>Australaves</taxon>
        <taxon>Passeriformes</taxon>
        <taxon>Muscicapidae</taxon>
        <taxon>Ficedula</taxon>
    </lineage>
</organism>
<dbReference type="Gene3D" id="2.60.120.10">
    <property type="entry name" value="Jelly Rolls"/>
    <property type="match status" value="1"/>
</dbReference>
<sequence>MELLVNVRKWIEENKTAFLPPVCNKLIKLLEIRGDDITSLTKLQPELAKDAENHSNITEEPKLQEQSKSEGCIH</sequence>
<proteinExistence type="predicted"/>
<accession>A0A803VHI3</accession>
<name>A0A803VHI3_FICAL</name>
<dbReference type="AlphaFoldDB" id="A0A803VHI3"/>
<dbReference type="InterPro" id="IPR014710">
    <property type="entry name" value="RmlC-like_jellyroll"/>
</dbReference>
<reference evidence="2" key="2">
    <citation type="submission" date="2025-08" db="UniProtKB">
        <authorList>
            <consortium name="Ensembl"/>
        </authorList>
    </citation>
    <scope>IDENTIFICATION</scope>
</reference>
<evidence type="ECO:0000313" key="2">
    <source>
        <dbReference type="Ensembl" id="ENSFALP00000022189.1"/>
    </source>
</evidence>
<evidence type="ECO:0000313" key="3">
    <source>
        <dbReference type="Proteomes" id="UP000016665"/>
    </source>
</evidence>
<dbReference type="Ensembl" id="ENSFALT00000034297.1">
    <property type="protein sequence ID" value="ENSFALP00000022189.1"/>
    <property type="gene ID" value="ENSFALG00000024879.1"/>
</dbReference>
<reference evidence="2 3" key="1">
    <citation type="journal article" date="2012" name="Nature">
        <title>The genomic landscape of species divergence in Ficedula flycatchers.</title>
        <authorList>
            <person name="Ellegren H."/>
            <person name="Smeds L."/>
            <person name="Burri R."/>
            <person name="Olason P.I."/>
            <person name="Backstrom N."/>
            <person name="Kawakami T."/>
            <person name="Kunstner A."/>
            <person name="Makinen H."/>
            <person name="Nadachowska-Brzyska K."/>
            <person name="Qvarnstrom A."/>
            <person name="Uebbing S."/>
            <person name="Wolf J.B."/>
        </authorList>
    </citation>
    <scope>NUCLEOTIDE SEQUENCE [LARGE SCALE GENOMIC DNA]</scope>
</reference>
<reference evidence="2" key="3">
    <citation type="submission" date="2025-09" db="UniProtKB">
        <authorList>
            <consortium name="Ensembl"/>
        </authorList>
    </citation>
    <scope>IDENTIFICATION</scope>
</reference>
<evidence type="ECO:0000256" key="1">
    <source>
        <dbReference type="SAM" id="MobiDB-lite"/>
    </source>
</evidence>
<dbReference type="Proteomes" id="UP000016665">
    <property type="component" value="Chromosome 3"/>
</dbReference>
<protein>
    <submittedName>
        <fullName evidence="2">Uncharacterized protein</fullName>
    </submittedName>
</protein>